<comment type="caution">
    <text evidence="2">The sequence shown here is derived from an EMBL/GenBank/DDBJ whole genome shotgun (WGS) entry which is preliminary data.</text>
</comment>
<organism evidence="2 3">
    <name type="scientific">Massilia cavernae</name>
    <dbReference type="NCBI Taxonomy" id="2320864"/>
    <lineage>
        <taxon>Bacteria</taxon>
        <taxon>Pseudomonadati</taxon>
        <taxon>Pseudomonadota</taxon>
        <taxon>Betaproteobacteria</taxon>
        <taxon>Burkholderiales</taxon>
        <taxon>Oxalobacteraceae</taxon>
        <taxon>Telluria group</taxon>
        <taxon>Massilia</taxon>
    </lineage>
</organism>
<dbReference type="Proteomes" id="UP000284006">
    <property type="component" value="Unassembled WGS sequence"/>
</dbReference>
<protein>
    <submittedName>
        <fullName evidence="2">Alpha/beta hydrolase</fullName>
    </submittedName>
</protein>
<sequence>MDGRKELVSIPIDGEYVEGLLALPGGARGIILFAHGSGSGRLSPRNNYVAGELRKAGLGTLLMDLLTPAEEPTTAARFDIGLLAQRLKLAADWLSKDPHTSVLPLGLFGASTGAAAALQLAARESPAVYAVVSRGGRPDLAGREVLARVRAPTLLIVGGLDGQVIELNQAAYSLLTCEKRMDIVPGATHLFEEPGTLEQVARLACGWFVQCLGRA</sequence>
<dbReference type="SUPFAM" id="SSF53474">
    <property type="entry name" value="alpha/beta-Hydrolases"/>
    <property type="match status" value="1"/>
</dbReference>
<reference evidence="2 3" key="1">
    <citation type="submission" date="2018-09" db="EMBL/GenBank/DDBJ databases">
        <authorList>
            <person name="Zhu H."/>
        </authorList>
    </citation>
    <scope>NUCLEOTIDE SEQUENCE [LARGE SCALE GENOMIC DNA]</scope>
    <source>
        <strain evidence="2 3">K1S02-61</strain>
    </source>
</reference>
<accession>A0A418Y884</accession>
<dbReference type="OrthoDB" id="9810066at2"/>
<proteinExistence type="predicted"/>
<dbReference type="GO" id="GO:0052689">
    <property type="term" value="F:carboxylic ester hydrolase activity"/>
    <property type="evidence" value="ECO:0007669"/>
    <property type="project" value="UniProtKB-ARBA"/>
</dbReference>
<dbReference type="InterPro" id="IPR029058">
    <property type="entry name" value="AB_hydrolase_fold"/>
</dbReference>
<dbReference type="AlphaFoldDB" id="A0A418Y884"/>
<keyword evidence="1 2" id="KW-0378">Hydrolase</keyword>
<evidence type="ECO:0000313" key="3">
    <source>
        <dbReference type="Proteomes" id="UP000284006"/>
    </source>
</evidence>
<dbReference type="Gene3D" id="3.40.50.1820">
    <property type="entry name" value="alpha/beta hydrolase"/>
    <property type="match status" value="1"/>
</dbReference>
<name>A0A418Y884_9BURK</name>
<dbReference type="PANTHER" id="PTHR22946:SF9">
    <property type="entry name" value="POLYKETIDE TRANSFERASE AF380"/>
    <property type="match status" value="1"/>
</dbReference>
<dbReference type="InterPro" id="IPR050261">
    <property type="entry name" value="FrsA_esterase"/>
</dbReference>
<evidence type="ECO:0000256" key="1">
    <source>
        <dbReference type="ARBA" id="ARBA00022801"/>
    </source>
</evidence>
<keyword evidence="3" id="KW-1185">Reference proteome</keyword>
<gene>
    <name evidence="2" type="ORF">D3872_00975</name>
</gene>
<dbReference type="EMBL" id="QYUP01000010">
    <property type="protein sequence ID" value="RJG27456.1"/>
    <property type="molecule type" value="Genomic_DNA"/>
</dbReference>
<dbReference type="PANTHER" id="PTHR22946">
    <property type="entry name" value="DIENELACTONE HYDROLASE DOMAIN-CONTAINING PROTEIN-RELATED"/>
    <property type="match status" value="1"/>
</dbReference>
<evidence type="ECO:0000313" key="2">
    <source>
        <dbReference type="EMBL" id="RJG27456.1"/>
    </source>
</evidence>
<dbReference type="RefSeq" id="WP_119809045.1">
    <property type="nucleotide sequence ID" value="NZ_QYUP01000010.1"/>
</dbReference>